<dbReference type="InterPro" id="IPR050510">
    <property type="entry name" value="Cation_transp_ATPase_P-type"/>
</dbReference>
<dbReference type="InterPro" id="IPR008250">
    <property type="entry name" value="ATPase_P-typ_transduc_dom_A_sf"/>
</dbReference>
<keyword evidence="3" id="KW-1003">Cell membrane</keyword>
<comment type="subcellular location">
    <subcellularLocation>
        <location evidence="1">Cell membrane</location>
        <topology evidence="1">Multi-pass membrane protein</topology>
    </subcellularLocation>
</comment>
<feature type="transmembrane region" description="Helical" evidence="10">
    <location>
        <begin position="60"/>
        <end position="81"/>
    </location>
</feature>
<evidence type="ECO:0000256" key="8">
    <source>
        <dbReference type="ARBA" id="ARBA00022989"/>
    </source>
</evidence>
<evidence type="ECO:0000256" key="3">
    <source>
        <dbReference type="ARBA" id="ARBA00022475"/>
    </source>
</evidence>
<dbReference type="EMBL" id="AZFI01000020">
    <property type="protein sequence ID" value="KRM30225.1"/>
    <property type="molecule type" value="Genomic_DNA"/>
</dbReference>
<dbReference type="Pfam" id="PF00122">
    <property type="entry name" value="E1-E2_ATPase"/>
    <property type="match status" value="1"/>
</dbReference>
<dbReference type="SFLD" id="SFLDS00003">
    <property type="entry name" value="Haloacid_Dehalogenase"/>
    <property type="match status" value="1"/>
</dbReference>
<dbReference type="Gene3D" id="1.20.1110.10">
    <property type="entry name" value="Calcium-transporting ATPase, transmembrane domain"/>
    <property type="match status" value="1"/>
</dbReference>
<dbReference type="SFLD" id="SFLDF00027">
    <property type="entry name" value="p-type_atpase"/>
    <property type="match status" value="1"/>
</dbReference>
<dbReference type="SUPFAM" id="SSF81660">
    <property type="entry name" value="Metal cation-transporting ATPase, ATP-binding domain N"/>
    <property type="match status" value="1"/>
</dbReference>
<organism evidence="12 13">
    <name type="scientific">Ligilactobacillus acidipiscis DSM 15836</name>
    <dbReference type="NCBI Taxonomy" id="1423716"/>
    <lineage>
        <taxon>Bacteria</taxon>
        <taxon>Bacillati</taxon>
        <taxon>Bacillota</taxon>
        <taxon>Bacilli</taxon>
        <taxon>Lactobacillales</taxon>
        <taxon>Lactobacillaceae</taxon>
        <taxon>Ligilactobacillus</taxon>
    </lineage>
</organism>
<protein>
    <submittedName>
        <fullName evidence="12">Cation-transporting ATPase</fullName>
    </submittedName>
</protein>
<keyword evidence="9 10" id="KW-0472">Membrane</keyword>
<keyword evidence="4 10" id="KW-0812">Transmembrane</keyword>
<evidence type="ECO:0000256" key="1">
    <source>
        <dbReference type="ARBA" id="ARBA00004651"/>
    </source>
</evidence>
<dbReference type="InterPro" id="IPR044492">
    <property type="entry name" value="P_typ_ATPase_HD_dom"/>
</dbReference>
<dbReference type="Proteomes" id="UP000051217">
    <property type="component" value="Unassembled WGS sequence"/>
</dbReference>
<dbReference type="Gene3D" id="2.70.150.10">
    <property type="entry name" value="Calcium-transporting ATPase, cytoplasmic transduction domain A"/>
    <property type="match status" value="1"/>
</dbReference>
<dbReference type="InterPro" id="IPR036412">
    <property type="entry name" value="HAD-like_sf"/>
</dbReference>
<dbReference type="Pfam" id="PF00690">
    <property type="entry name" value="Cation_ATPase_N"/>
    <property type="match status" value="1"/>
</dbReference>
<name>A0ABR5PMC8_9LACO</name>
<dbReference type="InterPro" id="IPR023298">
    <property type="entry name" value="ATPase_P-typ_TM_dom_sf"/>
</dbReference>
<feature type="transmembrane region" description="Helical" evidence="10">
    <location>
        <begin position="87"/>
        <end position="104"/>
    </location>
</feature>
<keyword evidence="6" id="KW-0067">ATP-binding</keyword>
<dbReference type="NCBIfam" id="TIGR01494">
    <property type="entry name" value="ATPase_P-type"/>
    <property type="match status" value="2"/>
</dbReference>
<evidence type="ECO:0000256" key="2">
    <source>
        <dbReference type="ARBA" id="ARBA00005675"/>
    </source>
</evidence>
<comment type="caution">
    <text evidence="12">The sequence shown here is derived from an EMBL/GenBank/DDBJ whole genome shotgun (WGS) entry which is preliminary data.</text>
</comment>
<gene>
    <name evidence="12" type="ORF">FC65_GL000899</name>
</gene>
<dbReference type="Pfam" id="PF13246">
    <property type="entry name" value="Cation_ATPase"/>
    <property type="match status" value="1"/>
</dbReference>
<dbReference type="SMART" id="SM00831">
    <property type="entry name" value="Cation_ATPase_N"/>
    <property type="match status" value="1"/>
</dbReference>
<evidence type="ECO:0000256" key="5">
    <source>
        <dbReference type="ARBA" id="ARBA00022741"/>
    </source>
</evidence>
<evidence type="ECO:0000256" key="9">
    <source>
        <dbReference type="ARBA" id="ARBA00023136"/>
    </source>
</evidence>
<dbReference type="PRINTS" id="PR00120">
    <property type="entry name" value="HATPASE"/>
</dbReference>
<keyword evidence="7" id="KW-1278">Translocase</keyword>
<dbReference type="Pfam" id="PF08282">
    <property type="entry name" value="Hydrolase_3"/>
    <property type="match status" value="1"/>
</dbReference>
<proteinExistence type="inferred from homology"/>
<dbReference type="PANTHER" id="PTHR43294">
    <property type="entry name" value="SODIUM/POTASSIUM-TRANSPORTING ATPASE SUBUNIT ALPHA"/>
    <property type="match status" value="1"/>
</dbReference>
<evidence type="ECO:0000259" key="11">
    <source>
        <dbReference type="SMART" id="SM00831"/>
    </source>
</evidence>
<keyword evidence="8 10" id="KW-1133">Transmembrane helix</keyword>
<dbReference type="InterPro" id="IPR018303">
    <property type="entry name" value="ATPase_P-typ_P_site"/>
</dbReference>
<dbReference type="PANTHER" id="PTHR43294:SF21">
    <property type="entry name" value="CATION TRANSPORTING ATPASE"/>
    <property type="match status" value="1"/>
</dbReference>
<accession>A0ABR5PMC8</accession>
<dbReference type="InterPro" id="IPR023299">
    <property type="entry name" value="ATPase_P-typ_cyto_dom_N"/>
</dbReference>
<feature type="transmembrane region" description="Helical" evidence="10">
    <location>
        <begin position="280"/>
        <end position="304"/>
    </location>
</feature>
<evidence type="ECO:0000256" key="6">
    <source>
        <dbReference type="ARBA" id="ARBA00022840"/>
    </source>
</evidence>
<reference evidence="12 13" key="1">
    <citation type="journal article" date="2015" name="Genome Announc.">
        <title>Expanding the biotechnology potential of lactobacilli through comparative genomics of 213 strains and associated genera.</title>
        <authorList>
            <person name="Sun Z."/>
            <person name="Harris H.M."/>
            <person name="McCann A."/>
            <person name="Guo C."/>
            <person name="Argimon S."/>
            <person name="Zhang W."/>
            <person name="Yang X."/>
            <person name="Jeffery I.B."/>
            <person name="Cooney J.C."/>
            <person name="Kagawa T.F."/>
            <person name="Liu W."/>
            <person name="Song Y."/>
            <person name="Salvetti E."/>
            <person name="Wrobel A."/>
            <person name="Rasinkangas P."/>
            <person name="Parkhill J."/>
            <person name="Rea M.C."/>
            <person name="O'Sullivan O."/>
            <person name="Ritari J."/>
            <person name="Douillard F.P."/>
            <person name="Paul Ross R."/>
            <person name="Yang R."/>
            <person name="Briner A.E."/>
            <person name="Felis G.E."/>
            <person name="de Vos W.M."/>
            <person name="Barrangou R."/>
            <person name="Klaenhammer T.R."/>
            <person name="Caufield P.W."/>
            <person name="Cui Y."/>
            <person name="Zhang H."/>
            <person name="O'Toole P.W."/>
        </authorList>
    </citation>
    <scope>NUCLEOTIDE SEQUENCE [LARGE SCALE GENOMIC DNA]</scope>
    <source>
        <strain evidence="12 13">DSM 15836</strain>
    </source>
</reference>
<evidence type="ECO:0000313" key="13">
    <source>
        <dbReference type="Proteomes" id="UP000051217"/>
    </source>
</evidence>
<feature type="domain" description="Cation-transporting P-type ATPase N-terminal" evidence="11">
    <location>
        <begin position="11"/>
        <end position="84"/>
    </location>
</feature>
<evidence type="ECO:0000313" key="12">
    <source>
        <dbReference type="EMBL" id="KRM30225.1"/>
    </source>
</evidence>
<dbReference type="SUPFAM" id="SSF81653">
    <property type="entry name" value="Calcium ATPase, transduction domain A"/>
    <property type="match status" value="1"/>
</dbReference>
<evidence type="ECO:0000256" key="7">
    <source>
        <dbReference type="ARBA" id="ARBA00022967"/>
    </source>
</evidence>
<keyword evidence="13" id="KW-1185">Reference proteome</keyword>
<dbReference type="InterPro" id="IPR023214">
    <property type="entry name" value="HAD_sf"/>
</dbReference>
<dbReference type="PROSITE" id="PS00154">
    <property type="entry name" value="ATPASE_E1_E2"/>
    <property type="match status" value="1"/>
</dbReference>
<keyword evidence="5" id="KW-0547">Nucleotide-binding</keyword>
<dbReference type="SFLD" id="SFLDG00002">
    <property type="entry name" value="C1.7:_P-type_atpase_like"/>
    <property type="match status" value="1"/>
</dbReference>
<comment type="similarity">
    <text evidence="2">Belongs to the cation transport ATPase (P-type) (TC 3.A.3) family. Type IIA subfamily.</text>
</comment>
<dbReference type="Gene3D" id="3.40.1110.10">
    <property type="entry name" value="Calcium-transporting ATPase, cytoplasmic domain N"/>
    <property type="match status" value="1"/>
</dbReference>
<evidence type="ECO:0000256" key="4">
    <source>
        <dbReference type="ARBA" id="ARBA00022692"/>
    </source>
</evidence>
<evidence type="ECO:0000256" key="10">
    <source>
        <dbReference type="SAM" id="Phobius"/>
    </source>
</evidence>
<dbReference type="SUPFAM" id="SSF56784">
    <property type="entry name" value="HAD-like"/>
    <property type="match status" value="1"/>
</dbReference>
<sequence>MRKVKSTEIEDVAKLAQDKVYQELGTNSAGLNDSEVAQRQKQYGKNVLAKKKGTPLILTFLQNFTSLMALLLWVAGGISFIAQLTELGIAIWAVNVINGLFSFWQEYQASKATAALNDMLAESSQVIRNKTAQKVPAAQLVPGDIVKLAEGDSVPADIRLLDAHDLRLDQSTLTGEVDLVSKNAEPDTQKDSSHAAITNFVYSGTSVMKGNATGVVVKIGMQTDFGRIASLTQNVKDELSPLQKELNTLTKQISLLAIFVGLLFFVAAVFFVKYPLVKSFIFALAMIVAFIPEGLLPTVTLSLAGAVSRMARKNALVKKLSSVETLGSASVICSDKTGTLTQNQMTVIHLWTLLNSYHVSGQGYAPHGGIYDGPKKITATKDQELKELLAGGLLADNAQIQPPDKKHRDYVCIGDPTEGCLEVVAQKGGLDPQGERKSDPRQKEFAFDFQRKMMTVVIAKSNAHFFDSFTKGAPDSVLQKCTTYFNNGATEPLTKQKINEIQEANDGYAKQGLRVLAVAGKVLDPQAVKDPESLDQQEVESKLTFLGLTAMYDPPRKQALTAAKECRRAHIKVIMITGDNGLTAQKIARKIGIVDSNKPVKVVTGQELDQMDDDSLRQDLKQEIVFARMAPEQKYRVISLLQEEGHIVAVTGDGVNDAPALKKADIGVAMGKTGTEVAKEAADMVLSDDNFASIVAAVKEGRGVYSNIRKFLLYILNSNLPESIPSALFLFSGGKIPLALTVMEILAIDLGTDMVPALGLG</sequence>
<dbReference type="Gene3D" id="3.40.50.1000">
    <property type="entry name" value="HAD superfamily/HAD-like"/>
    <property type="match status" value="1"/>
</dbReference>
<dbReference type="InterPro" id="IPR059000">
    <property type="entry name" value="ATPase_P-type_domA"/>
</dbReference>
<dbReference type="SUPFAM" id="SSF81665">
    <property type="entry name" value="Calcium ATPase, transmembrane domain M"/>
    <property type="match status" value="1"/>
</dbReference>
<feature type="transmembrane region" description="Helical" evidence="10">
    <location>
        <begin position="253"/>
        <end position="274"/>
    </location>
</feature>
<dbReference type="PRINTS" id="PR00119">
    <property type="entry name" value="CATATPASE"/>
</dbReference>
<dbReference type="InterPro" id="IPR004014">
    <property type="entry name" value="ATPase_P-typ_cation-transptr_N"/>
</dbReference>
<dbReference type="InterPro" id="IPR001757">
    <property type="entry name" value="P_typ_ATPase"/>
</dbReference>